<dbReference type="GO" id="GO:0005737">
    <property type="term" value="C:cytoplasm"/>
    <property type="evidence" value="ECO:0007669"/>
    <property type="project" value="TreeGrafter"/>
</dbReference>
<dbReference type="GO" id="GO:1990444">
    <property type="term" value="F:F-box domain binding"/>
    <property type="evidence" value="ECO:0007669"/>
    <property type="project" value="TreeGrafter"/>
</dbReference>
<feature type="region of interest" description="Disordered" evidence="2">
    <location>
        <begin position="273"/>
        <end position="326"/>
    </location>
</feature>
<dbReference type="EMBL" id="VXIS01000270">
    <property type="protein sequence ID" value="KAA8895359.1"/>
    <property type="molecule type" value="Genomic_DNA"/>
</dbReference>
<evidence type="ECO:0000313" key="4">
    <source>
        <dbReference type="EMBL" id="KAA8895359.1"/>
    </source>
</evidence>
<dbReference type="GO" id="GO:0062026">
    <property type="term" value="P:negative regulation of SCF-dependent proteasomal ubiquitin-dependent catabolic process"/>
    <property type="evidence" value="ECO:0007669"/>
    <property type="project" value="TreeGrafter"/>
</dbReference>
<name>A0A5J5EJY1_9PEZI</name>
<dbReference type="CDD" id="cd14498">
    <property type="entry name" value="DSP"/>
    <property type="match status" value="1"/>
</dbReference>
<evidence type="ECO:0000313" key="5">
    <source>
        <dbReference type="Proteomes" id="UP000326924"/>
    </source>
</evidence>
<dbReference type="InterPro" id="IPR020422">
    <property type="entry name" value="TYR_PHOSPHATASE_DUAL_dom"/>
</dbReference>
<keyword evidence="5" id="KW-1185">Reference proteome</keyword>
<dbReference type="InterPro" id="IPR052449">
    <property type="entry name" value="STYX-Interacting_Phosphatase"/>
</dbReference>
<dbReference type="AlphaFoldDB" id="A0A5J5EJY1"/>
<organism evidence="4 5">
    <name type="scientific">Sphaerosporella brunnea</name>
    <dbReference type="NCBI Taxonomy" id="1250544"/>
    <lineage>
        <taxon>Eukaryota</taxon>
        <taxon>Fungi</taxon>
        <taxon>Dikarya</taxon>
        <taxon>Ascomycota</taxon>
        <taxon>Pezizomycotina</taxon>
        <taxon>Pezizomycetes</taxon>
        <taxon>Pezizales</taxon>
        <taxon>Pyronemataceae</taxon>
        <taxon>Sphaerosporella</taxon>
    </lineage>
</organism>
<protein>
    <submittedName>
        <fullName evidence="4">Protein-tyrosine phosphatase-like protein</fullName>
    </submittedName>
</protein>
<dbReference type="GO" id="GO:0070372">
    <property type="term" value="P:regulation of ERK1 and ERK2 cascade"/>
    <property type="evidence" value="ECO:0007669"/>
    <property type="project" value="TreeGrafter"/>
</dbReference>
<dbReference type="PANTHER" id="PTHR46588:SF1">
    <property type="entry name" value="SERINE_THREONINE_TYROSINE-INTERACTING PROTEIN"/>
    <property type="match status" value="1"/>
</dbReference>
<feature type="domain" description="Tyrosine-protein phosphatase" evidence="3">
    <location>
        <begin position="84"/>
        <end position="262"/>
    </location>
</feature>
<feature type="region of interest" description="Disordered" evidence="2">
    <location>
        <begin position="1"/>
        <end position="31"/>
    </location>
</feature>
<gene>
    <name evidence="4" type="ORF">FN846DRAFT_911847</name>
</gene>
<dbReference type="SMART" id="SM00195">
    <property type="entry name" value="DSPc"/>
    <property type="match status" value="1"/>
</dbReference>
<comment type="caution">
    <text evidence="4">The sequence shown here is derived from an EMBL/GenBank/DDBJ whole genome shotgun (WGS) entry which is preliminary data.</text>
</comment>
<dbReference type="SUPFAM" id="SSF52799">
    <property type="entry name" value="(Phosphotyrosine protein) phosphatases II"/>
    <property type="match status" value="1"/>
</dbReference>
<dbReference type="Proteomes" id="UP000326924">
    <property type="component" value="Unassembled WGS sequence"/>
</dbReference>
<dbReference type="Pfam" id="PF00782">
    <property type="entry name" value="DSPc"/>
    <property type="match status" value="1"/>
</dbReference>
<reference evidence="4 5" key="1">
    <citation type="submission" date="2019-09" db="EMBL/GenBank/DDBJ databases">
        <title>Draft genome of the ectomycorrhizal ascomycete Sphaerosporella brunnea.</title>
        <authorList>
            <consortium name="DOE Joint Genome Institute"/>
            <person name="Benucci G.M."/>
            <person name="Marozzi G."/>
            <person name="Antonielli L."/>
            <person name="Sanchez S."/>
            <person name="Marco P."/>
            <person name="Wang X."/>
            <person name="Falini L.B."/>
            <person name="Barry K."/>
            <person name="Haridas S."/>
            <person name="Lipzen A."/>
            <person name="Labutti K."/>
            <person name="Grigoriev I.V."/>
            <person name="Murat C."/>
            <person name="Martin F."/>
            <person name="Albertini E."/>
            <person name="Donnini D."/>
            <person name="Bonito G."/>
        </authorList>
    </citation>
    <scope>NUCLEOTIDE SEQUENCE [LARGE SCALE GENOMIC DNA]</scope>
    <source>
        <strain evidence="4 5">Sb_GMNB300</strain>
    </source>
</reference>
<dbReference type="Gene3D" id="3.90.190.10">
    <property type="entry name" value="Protein tyrosine phosphatase superfamily"/>
    <property type="match status" value="1"/>
</dbReference>
<proteinExistence type="inferred from homology"/>
<dbReference type="GO" id="GO:0140096">
    <property type="term" value="F:catalytic activity, acting on a protein"/>
    <property type="evidence" value="ECO:0007669"/>
    <property type="project" value="UniProtKB-ARBA"/>
</dbReference>
<comment type="similarity">
    <text evidence="1">Belongs to the protein-tyrosine phosphatase family. Non-receptor class subfamily.</text>
</comment>
<dbReference type="GO" id="GO:0005654">
    <property type="term" value="C:nucleoplasm"/>
    <property type="evidence" value="ECO:0007669"/>
    <property type="project" value="TreeGrafter"/>
</dbReference>
<dbReference type="InterPro" id="IPR000340">
    <property type="entry name" value="Dual-sp_phosphatase_cat-dom"/>
</dbReference>
<dbReference type="OrthoDB" id="10252009at2759"/>
<sequence>MLLPPPIDRNTHPVSPSPSHQPTNAYTTGLPAPPRILIPPPSLNPHDCIQAPEWQQPSLQDMVLQCDSVIPGTMQDWRYEYRREAQQLLPHLYLGPLSAAKNTAWIQSNNITLLLAVRSSMTARARLLGSQLPGVRYESIDVGSNAELISQFQRAQQIIDAHYVARLPEDVRGTVPTPLDGRALRSFQEQWMMAHGASRPPGGRTLLFCESGNERSAAVAAAYIMQHLGGTTVQAIQMVQAKRFCVCFDDGMKWMLSSYEPIWQARRMHGSITNTSGDGMDTCGGGGGKPKRRIEEYEDDDDVEESNGGGGGRAPFLDDQEDIDMA</sequence>
<dbReference type="InterPro" id="IPR029021">
    <property type="entry name" value="Prot-tyrosine_phosphatase-like"/>
</dbReference>
<dbReference type="PANTHER" id="PTHR46588">
    <property type="entry name" value="SERINE/THREONINE/TYROSINE-INTERACTING PROTEIN"/>
    <property type="match status" value="1"/>
</dbReference>
<dbReference type="InParanoid" id="A0A5J5EJY1"/>
<evidence type="ECO:0000259" key="3">
    <source>
        <dbReference type="SMART" id="SM00195"/>
    </source>
</evidence>
<feature type="compositionally biased region" description="Acidic residues" evidence="2">
    <location>
        <begin position="296"/>
        <end position="305"/>
    </location>
</feature>
<feature type="compositionally biased region" description="Polar residues" evidence="2">
    <location>
        <begin position="12"/>
        <end position="27"/>
    </location>
</feature>
<evidence type="ECO:0000256" key="2">
    <source>
        <dbReference type="SAM" id="MobiDB-lite"/>
    </source>
</evidence>
<evidence type="ECO:0000256" key="1">
    <source>
        <dbReference type="ARBA" id="ARBA00009649"/>
    </source>
</evidence>
<accession>A0A5J5EJY1</accession>